<dbReference type="Gene3D" id="3.40.50.1240">
    <property type="entry name" value="Phosphoglycerate mutase-like"/>
    <property type="match status" value="1"/>
</dbReference>
<evidence type="ECO:0008006" key="4">
    <source>
        <dbReference type="Google" id="ProtNLM"/>
    </source>
</evidence>
<dbReference type="GO" id="GO:0016791">
    <property type="term" value="F:phosphatase activity"/>
    <property type="evidence" value="ECO:0007669"/>
    <property type="project" value="TreeGrafter"/>
</dbReference>
<dbReference type="PANTHER" id="PTHR48100:SF57">
    <property type="entry name" value="PHOSPHOGLYCERATE MUTASE"/>
    <property type="match status" value="1"/>
</dbReference>
<dbReference type="GO" id="GO:0005737">
    <property type="term" value="C:cytoplasm"/>
    <property type="evidence" value="ECO:0007669"/>
    <property type="project" value="TreeGrafter"/>
</dbReference>
<dbReference type="SUPFAM" id="SSF53254">
    <property type="entry name" value="Phosphoglycerate mutase-like"/>
    <property type="match status" value="1"/>
</dbReference>
<dbReference type="EMBL" id="LGRX02002391">
    <property type="protein sequence ID" value="KAK3284261.1"/>
    <property type="molecule type" value="Genomic_DNA"/>
</dbReference>
<gene>
    <name evidence="2" type="ORF">CYMTET_8084</name>
</gene>
<dbReference type="InterPro" id="IPR050275">
    <property type="entry name" value="PGM_Phosphatase"/>
</dbReference>
<evidence type="ECO:0000313" key="3">
    <source>
        <dbReference type="Proteomes" id="UP001190700"/>
    </source>
</evidence>
<accession>A0AAE0GUC0</accession>
<dbReference type="AlphaFoldDB" id="A0AAE0GUC0"/>
<comment type="caution">
    <text evidence="2">The sequence shown here is derived from an EMBL/GenBank/DDBJ whole genome shotgun (WGS) entry which is preliminary data.</text>
</comment>
<dbReference type="InterPro" id="IPR029033">
    <property type="entry name" value="His_PPase_superfam"/>
</dbReference>
<evidence type="ECO:0000313" key="2">
    <source>
        <dbReference type="EMBL" id="KAK3284261.1"/>
    </source>
</evidence>
<proteinExistence type="inferred from homology"/>
<protein>
    <recommendedName>
        <fullName evidence="4">Histidine phosphatase family protein</fullName>
    </recommendedName>
</protein>
<sequence length="228" mass="26451">MTHASRFRTSNNISARKIDDKDIHFIRHGVTEMNVYLGRYDYDAADFIDPLMYDTRLTSEGEDMARKLNVKLHSLQPVPELLVASPLSRALRTADLAFEGIAVPREITPLAAERVWHASDIGRDPNQLAHEFDLWNFEELESVWWYSQSGHPQAVDEESPGSFHKRMEALREWLGRSVLLPSQQNFTRNFLQIFRHTTTKKIPHFPITVEVVKPLRNQVDYGQRPKPF</sequence>
<dbReference type="SMART" id="SM00855">
    <property type="entry name" value="PGAM"/>
    <property type="match status" value="1"/>
</dbReference>
<dbReference type="Pfam" id="PF00300">
    <property type="entry name" value="His_Phos_1"/>
    <property type="match status" value="1"/>
</dbReference>
<name>A0AAE0GUC0_9CHLO</name>
<dbReference type="InterPro" id="IPR013078">
    <property type="entry name" value="His_Pase_superF_clade-1"/>
</dbReference>
<dbReference type="CDD" id="cd07040">
    <property type="entry name" value="HP"/>
    <property type="match status" value="1"/>
</dbReference>
<evidence type="ECO:0000256" key="1">
    <source>
        <dbReference type="ARBA" id="ARBA00038362"/>
    </source>
</evidence>
<dbReference type="Proteomes" id="UP001190700">
    <property type="component" value="Unassembled WGS sequence"/>
</dbReference>
<dbReference type="PANTHER" id="PTHR48100">
    <property type="entry name" value="BROAD-SPECIFICITY PHOSPHATASE YOR283W-RELATED"/>
    <property type="match status" value="1"/>
</dbReference>
<reference evidence="2 3" key="1">
    <citation type="journal article" date="2015" name="Genome Biol. Evol.">
        <title>Comparative Genomics of a Bacterivorous Green Alga Reveals Evolutionary Causalities and Consequences of Phago-Mixotrophic Mode of Nutrition.</title>
        <authorList>
            <person name="Burns J.A."/>
            <person name="Paasch A."/>
            <person name="Narechania A."/>
            <person name="Kim E."/>
        </authorList>
    </citation>
    <scope>NUCLEOTIDE SEQUENCE [LARGE SCALE GENOMIC DNA]</scope>
    <source>
        <strain evidence="2 3">PLY_AMNH</strain>
    </source>
</reference>
<keyword evidence="3" id="KW-1185">Reference proteome</keyword>
<comment type="similarity">
    <text evidence="1">Belongs to the phosphoglycerate mutase family.</text>
</comment>
<organism evidence="2 3">
    <name type="scientific">Cymbomonas tetramitiformis</name>
    <dbReference type="NCBI Taxonomy" id="36881"/>
    <lineage>
        <taxon>Eukaryota</taxon>
        <taxon>Viridiplantae</taxon>
        <taxon>Chlorophyta</taxon>
        <taxon>Pyramimonadophyceae</taxon>
        <taxon>Pyramimonadales</taxon>
        <taxon>Pyramimonadaceae</taxon>
        <taxon>Cymbomonas</taxon>
    </lineage>
</organism>